<organism evidence="2 3">
    <name type="scientific">Sanghuangporus baumii</name>
    <name type="common">Phellinus baumii</name>
    <dbReference type="NCBI Taxonomy" id="108892"/>
    <lineage>
        <taxon>Eukaryota</taxon>
        <taxon>Fungi</taxon>
        <taxon>Dikarya</taxon>
        <taxon>Basidiomycota</taxon>
        <taxon>Agaricomycotina</taxon>
        <taxon>Agaricomycetes</taxon>
        <taxon>Hymenochaetales</taxon>
        <taxon>Hymenochaetaceae</taxon>
        <taxon>Sanghuangporus</taxon>
    </lineage>
</organism>
<feature type="signal peptide" evidence="1">
    <location>
        <begin position="1"/>
        <end position="20"/>
    </location>
</feature>
<dbReference type="AlphaFoldDB" id="A0A9Q5NB48"/>
<dbReference type="EMBL" id="LNZH02000104">
    <property type="protein sequence ID" value="OCB91128.1"/>
    <property type="molecule type" value="Genomic_DNA"/>
</dbReference>
<evidence type="ECO:0000256" key="1">
    <source>
        <dbReference type="SAM" id="SignalP"/>
    </source>
</evidence>
<accession>A0A9Q5NB48</accession>
<evidence type="ECO:0000313" key="3">
    <source>
        <dbReference type="Proteomes" id="UP000757232"/>
    </source>
</evidence>
<dbReference type="OrthoDB" id="10063670at2759"/>
<dbReference type="Proteomes" id="UP000757232">
    <property type="component" value="Unassembled WGS sequence"/>
</dbReference>
<keyword evidence="1" id="KW-0732">Signal</keyword>
<keyword evidence="3" id="KW-1185">Reference proteome</keyword>
<sequence>MRLPIFPILATAASLSTVLGGPLAYCACQTACNAGVVTCYAAAGLTFGTVIAAPAAPAAAIACNSVLGVCMAACAASFLAPIP</sequence>
<protein>
    <recommendedName>
        <fullName evidence="4">Cysteine-rich protein</fullName>
    </recommendedName>
</protein>
<name>A0A9Q5NB48_SANBA</name>
<reference evidence="2" key="1">
    <citation type="submission" date="2016-06" db="EMBL/GenBank/DDBJ databases">
        <title>Draft Genome sequence of the fungus Inonotus baumii.</title>
        <authorList>
            <person name="Zhu H."/>
            <person name="Lin W."/>
        </authorList>
    </citation>
    <scope>NUCLEOTIDE SEQUENCE</scope>
    <source>
        <strain evidence="2">821</strain>
    </source>
</reference>
<evidence type="ECO:0000313" key="2">
    <source>
        <dbReference type="EMBL" id="OCB91128.1"/>
    </source>
</evidence>
<dbReference type="PANTHER" id="PTHR37475:SF1">
    <property type="entry name" value="ZYGOTE-SPECIFIC PROTEIN"/>
    <property type="match status" value="1"/>
</dbReference>
<evidence type="ECO:0008006" key="4">
    <source>
        <dbReference type="Google" id="ProtNLM"/>
    </source>
</evidence>
<comment type="caution">
    <text evidence="2">The sequence shown here is derived from an EMBL/GenBank/DDBJ whole genome shotgun (WGS) entry which is preliminary data.</text>
</comment>
<feature type="chain" id="PRO_5040358893" description="Cysteine-rich protein" evidence="1">
    <location>
        <begin position="21"/>
        <end position="83"/>
    </location>
</feature>
<dbReference type="PANTHER" id="PTHR37475">
    <property type="entry name" value="ZYGOTE-SPECIFIC CLASS V COPY B GENE PROTEIN"/>
    <property type="match status" value="1"/>
</dbReference>
<proteinExistence type="predicted"/>
<gene>
    <name evidence="2" type="ORF">A7U60_g1610</name>
</gene>